<proteinExistence type="predicted"/>
<evidence type="ECO:0000313" key="2">
    <source>
        <dbReference type="EMBL" id="ASY45373.1"/>
    </source>
</evidence>
<dbReference type="AlphaFoldDB" id="A0A249MVH2"/>
<dbReference type="KEGG" id="shyd:CJD35_13715"/>
<dbReference type="Proteomes" id="UP000217141">
    <property type="component" value="Chromosome I"/>
</dbReference>
<feature type="coiled-coil region" evidence="1">
    <location>
        <begin position="13"/>
        <end position="61"/>
    </location>
</feature>
<evidence type="ECO:0000256" key="1">
    <source>
        <dbReference type="SAM" id="Coils"/>
    </source>
</evidence>
<protein>
    <submittedName>
        <fullName evidence="2">Uncharacterized protein</fullName>
    </submittedName>
</protein>
<reference evidence="2 3" key="1">
    <citation type="submission" date="2017-08" db="EMBL/GenBank/DDBJ databases">
        <title>Whole Genome Sequence of Sphingobium hydrophobicum C1: Insights into Adaption to the Electronic-waste Contaminated Sediment.</title>
        <authorList>
            <person name="Song D."/>
            <person name="Chen X."/>
            <person name="Xu M."/>
        </authorList>
    </citation>
    <scope>NUCLEOTIDE SEQUENCE [LARGE SCALE GENOMIC DNA]</scope>
    <source>
        <strain evidence="2 3">C1</strain>
    </source>
</reference>
<name>A0A249MVH2_SPHXE</name>
<organism evidence="2 3">
    <name type="scientific">Sphingobium xenophagum</name>
    <dbReference type="NCBI Taxonomy" id="121428"/>
    <lineage>
        <taxon>Bacteria</taxon>
        <taxon>Pseudomonadati</taxon>
        <taxon>Pseudomonadota</taxon>
        <taxon>Alphaproteobacteria</taxon>
        <taxon>Sphingomonadales</taxon>
        <taxon>Sphingomonadaceae</taxon>
        <taxon>Sphingobium</taxon>
    </lineage>
</organism>
<gene>
    <name evidence="2" type="ORF">CJD35_13715</name>
</gene>
<evidence type="ECO:0000313" key="3">
    <source>
        <dbReference type="Proteomes" id="UP000217141"/>
    </source>
</evidence>
<dbReference type="EMBL" id="CP022745">
    <property type="protein sequence ID" value="ASY45373.1"/>
    <property type="molecule type" value="Genomic_DNA"/>
</dbReference>
<accession>A0A249MVH2</accession>
<sequence>MANLQERVVQAAFAELQAQNKLMSARAANLAQEVATLTIRLELAQAELTDARTALEQAQSDG</sequence>
<keyword evidence="1" id="KW-0175">Coiled coil</keyword>